<accession>A0A4U9UIQ0</accession>
<dbReference type="PANTHER" id="PTHR43280">
    <property type="entry name" value="ARAC-FAMILY TRANSCRIPTIONAL REGULATOR"/>
    <property type="match status" value="1"/>
</dbReference>
<dbReference type="PRINTS" id="PR00032">
    <property type="entry name" value="HTHARAC"/>
</dbReference>
<evidence type="ECO:0000256" key="3">
    <source>
        <dbReference type="ARBA" id="ARBA00023163"/>
    </source>
</evidence>
<gene>
    <name evidence="5" type="primary">btr_4</name>
    <name evidence="5" type="ORF">NCTC11429_00426</name>
</gene>
<evidence type="ECO:0000313" key="5">
    <source>
        <dbReference type="EMBL" id="VTR29434.1"/>
    </source>
</evidence>
<dbReference type="STRING" id="1123265.GCA_000686625_03182"/>
<feature type="domain" description="HTH araC/xylS-type" evidence="4">
    <location>
        <begin position="196"/>
        <end position="297"/>
    </location>
</feature>
<dbReference type="AlphaFoldDB" id="A0A4U9UIQ0"/>
<dbReference type="RefSeq" id="WP_028069973.1">
    <property type="nucleotide sequence ID" value="NZ_LR590484.1"/>
</dbReference>
<dbReference type="GO" id="GO:0003700">
    <property type="term" value="F:DNA-binding transcription factor activity"/>
    <property type="evidence" value="ECO:0007669"/>
    <property type="project" value="InterPro"/>
</dbReference>
<sequence length="298" mass="34775">MDEIKQLKKVSDYNDLLGVETLHPLVSVIDFSKCEPLNHGPLNFGFYAVFLKDVKCGDFRYGKEYYDYQEGTLVFFAPGQVLALENDGEKFQPKGYGLLFHPDFLIGTPLAKEIGNFSFFSYDTKEALHISKKERKTILECLVKIEDEIDQRLDRHSHKLVVSNIELFLNYCDRFYDRQFLTRDTINRGILERFETLLDAYLRSELLQTEGHPKVGYFANELHLSSNYFGDLVKKETGKTAQDYIHLKLMNLAKEKMFDDSKNVSEIAYELGFKYPQHFSRMFKKETGISPNEYRNLN</sequence>
<dbReference type="Pfam" id="PF12833">
    <property type="entry name" value="HTH_18"/>
    <property type="match status" value="1"/>
</dbReference>
<dbReference type="InterPro" id="IPR009057">
    <property type="entry name" value="Homeodomain-like_sf"/>
</dbReference>
<dbReference type="Gene3D" id="1.10.10.60">
    <property type="entry name" value="Homeodomain-like"/>
    <property type="match status" value="2"/>
</dbReference>
<name>A0A4U9UIQ0_9SPHI</name>
<dbReference type="EMBL" id="LR590484">
    <property type="protein sequence ID" value="VTR29434.1"/>
    <property type="molecule type" value="Genomic_DNA"/>
</dbReference>
<dbReference type="GO" id="GO:0043565">
    <property type="term" value="F:sequence-specific DNA binding"/>
    <property type="evidence" value="ECO:0007669"/>
    <property type="project" value="InterPro"/>
</dbReference>
<dbReference type="InterPro" id="IPR018060">
    <property type="entry name" value="HTH_AraC"/>
</dbReference>
<keyword evidence="1" id="KW-0805">Transcription regulation</keyword>
<evidence type="ECO:0000313" key="6">
    <source>
        <dbReference type="Proteomes" id="UP000308196"/>
    </source>
</evidence>
<evidence type="ECO:0000256" key="2">
    <source>
        <dbReference type="ARBA" id="ARBA00023125"/>
    </source>
</evidence>
<reference evidence="5 6" key="1">
    <citation type="submission" date="2019-05" db="EMBL/GenBank/DDBJ databases">
        <authorList>
            <consortium name="Pathogen Informatics"/>
        </authorList>
    </citation>
    <scope>NUCLEOTIDE SEQUENCE [LARGE SCALE GENOMIC DNA]</scope>
    <source>
        <strain evidence="5 6">NCTC11429</strain>
    </source>
</reference>
<dbReference type="SUPFAM" id="SSF46689">
    <property type="entry name" value="Homeodomain-like"/>
    <property type="match status" value="1"/>
</dbReference>
<dbReference type="PROSITE" id="PS01124">
    <property type="entry name" value="HTH_ARAC_FAMILY_2"/>
    <property type="match status" value="1"/>
</dbReference>
<dbReference type="GeneID" id="78461242"/>
<dbReference type="SMART" id="SM00342">
    <property type="entry name" value="HTH_ARAC"/>
    <property type="match status" value="1"/>
</dbReference>
<protein>
    <submittedName>
        <fullName evidence="5">Bacillibactin transport regulator</fullName>
    </submittedName>
</protein>
<proteinExistence type="predicted"/>
<evidence type="ECO:0000256" key="1">
    <source>
        <dbReference type="ARBA" id="ARBA00023015"/>
    </source>
</evidence>
<dbReference type="InterPro" id="IPR020449">
    <property type="entry name" value="Tscrpt_reg_AraC-type_HTH"/>
</dbReference>
<keyword evidence="2" id="KW-0238">DNA-binding</keyword>
<dbReference type="PANTHER" id="PTHR43280:SF32">
    <property type="entry name" value="TRANSCRIPTIONAL REGULATORY PROTEIN"/>
    <property type="match status" value="1"/>
</dbReference>
<organism evidence="5 6">
    <name type="scientific">Sphingobacterium thalpophilum</name>
    <dbReference type="NCBI Taxonomy" id="259"/>
    <lineage>
        <taxon>Bacteria</taxon>
        <taxon>Pseudomonadati</taxon>
        <taxon>Bacteroidota</taxon>
        <taxon>Sphingobacteriia</taxon>
        <taxon>Sphingobacteriales</taxon>
        <taxon>Sphingobacteriaceae</taxon>
        <taxon>Sphingobacterium</taxon>
    </lineage>
</organism>
<dbReference type="KEGG" id="stha:NCTC11429_00426"/>
<keyword evidence="3" id="KW-0804">Transcription</keyword>
<evidence type="ECO:0000259" key="4">
    <source>
        <dbReference type="PROSITE" id="PS01124"/>
    </source>
</evidence>
<dbReference type="Proteomes" id="UP000308196">
    <property type="component" value="Chromosome"/>
</dbReference>